<protein>
    <submittedName>
        <fullName evidence="1">Uncharacterized protein</fullName>
    </submittedName>
</protein>
<feature type="non-terminal residue" evidence="1">
    <location>
        <position position="1"/>
    </location>
</feature>
<sequence>LKPKAALISVGRENDYGHPAPEIIAALERGQAAVFRTDVLGTIPLAAGGGHLEVAALR</sequence>
<accession>A0ABX1JKQ0</accession>
<keyword evidence="2" id="KW-1185">Reference proteome</keyword>
<reference evidence="1 2" key="1">
    <citation type="submission" date="2020-04" db="EMBL/GenBank/DDBJ databases">
        <authorList>
            <person name="Liu S."/>
        </authorList>
    </citation>
    <scope>NUCLEOTIDE SEQUENCE [LARGE SCALE GENOMIC DNA]</scope>
    <source>
        <strain evidence="1 2">CGMCC 1.15091</strain>
    </source>
</reference>
<evidence type="ECO:0000313" key="1">
    <source>
        <dbReference type="EMBL" id="NKX49311.1"/>
    </source>
</evidence>
<proteinExistence type="predicted"/>
<gene>
    <name evidence="1" type="ORF">HER39_01685</name>
</gene>
<organism evidence="1 2">
    <name type="scientific">Arthrobacter deserti</name>
    <dbReference type="NCBI Taxonomy" id="1742687"/>
    <lineage>
        <taxon>Bacteria</taxon>
        <taxon>Bacillati</taxon>
        <taxon>Actinomycetota</taxon>
        <taxon>Actinomycetes</taxon>
        <taxon>Micrococcales</taxon>
        <taxon>Micrococcaceae</taxon>
        <taxon>Arthrobacter</taxon>
    </lineage>
</organism>
<dbReference type="Gene3D" id="3.60.15.10">
    <property type="entry name" value="Ribonuclease Z/Hydroxyacylglutathione hydrolase-like"/>
    <property type="match status" value="1"/>
</dbReference>
<dbReference type="Proteomes" id="UP000523795">
    <property type="component" value="Unassembled WGS sequence"/>
</dbReference>
<name>A0ABX1JKQ0_9MICC</name>
<comment type="caution">
    <text evidence="1">The sequence shown here is derived from an EMBL/GenBank/DDBJ whole genome shotgun (WGS) entry which is preliminary data.</text>
</comment>
<evidence type="ECO:0000313" key="2">
    <source>
        <dbReference type="Proteomes" id="UP000523795"/>
    </source>
</evidence>
<dbReference type="EMBL" id="JAAZSR010000011">
    <property type="protein sequence ID" value="NKX49311.1"/>
    <property type="molecule type" value="Genomic_DNA"/>
</dbReference>
<dbReference type="InterPro" id="IPR036866">
    <property type="entry name" value="RibonucZ/Hydroxyglut_hydro"/>
</dbReference>